<dbReference type="SUPFAM" id="SSF57302">
    <property type="entry name" value="Snake toxin-like"/>
    <property type="match status" value="1"/>
</dbReference>
<evidence type="ECO:0000313" key="2">
    <source>
        <dbReference type="Proteomes" id="UP000747542"/>
    </source>
</evidence>
<sequence length="204" mass="22025">SLVRPHLPHTSTLFGASSTLLCTWISGCKRLEIKDSTTTDKMRGFLVYFLALVVLVSLSEGLECYTCVSNMNDLTCVNNPSDVVNGSPITNCKQGDNMCCTILRQEYLEEKGKVISFSRSCQKDCPKNGFHKLPDSTFMIYQTYCDTPKCNKGPGNKPLNDGGGGGDDDGHVIHNIPGNSCPASATINSGLLLTAAAHAIFPRN</sequence>
<feature type="non-terminal residue" evidence="1">
    <location>
        <position position="204"/>
    </location>
</feature>
<name>A0A8J5JHC8_HOMAM</name>
<evidence type="ECO:0008006" key="3">
    <source>
        <dbReference type="Google" id="ProtNLM"/>
    </source>
</evidence>
<keyword evidence="2" id="KW-1185">Reference proteome</keyword>
<proteinExistence type="predicted"/>
<protein>
    <recommendedName>
        <fullName evidence="3">UPAR/Ly6 domain-containing protein</fullName>
    </recommendedName>
</protein>
<reference evidence="1" key="1">
    <citation type="journal article" date="2021" name="Sci. Adv.">
        <title>The American lobster genome reveals insights on longevity, neural, and immune adaptations.</title>
        <authorList>
            <person name="Polinski J.M."/>
            <person name="Zimin A.V."/>
            <person name="Clark K.F."/>
            <person name="Kohn A.B."/>
            <person name="Sadowski N."/>
            <person name="Timp W."/>
            <person name="Ptitsyn A."/>
            <person name="Khanna P."/>
            <person name="Romanova D.Y."/>
            <person name="Williams P."/>
            <person name="Greenwood S.J."/>
            <person name="Moroz L.L."/>
            <person name="Walt D.R."/>
            <person name="Bodnar A.G."/>
        </authorList>
    </citation>
    <scope>NUCLEOTIDE SEQUENCE</scope>
    <source>
        <strain evidence="1">GMGI-L3</strain>
    </source>
</reference>
<comment type="caution">
    <text evidence="1">The sequence shown here is derived from an EMBL/GenBank/DDBJ whole genome shotgun (WGS) entry which is preliminary data.</text>
</comment>
<gene>
    <name evidence="1" type="ORF">Hamer_G008908</name>
</gene>
<dbReference type="Proteomes" id="UP000747542">
    <property type="component" value="Unassembled WGS sequence"/>
</dbReference>
<accession>A0A8J5JHC8</accession>
<dbReference type="InterPro" id="IPR045860">
    <property type="entry name" value="Snake_toxin-like_sf"/>
</dbReference>
<organism evidence="1 2">
    <name type="scientific">Homarus americanus</name>
    <name type="common">American lobster</name>
    <dbReference type="NCBI Taxonomy" id="6706"/>
    <lineage>
        <taxon>Eukaryota</taxon>
        <taxon>Metazoa</taxon>
        <taxon>Ecdysozoa</taxon>
        <taxon>Arthropoda</taxon>
        <taxon>Crustacea</taxon>
        <taxon>Multicrustacea</taxon>
        <taxon>Malacostraca</taxon>
        <taxon>Eumalacostraca</taxon>
        <taxon>Eucarida</taxon>
        <taxon>Decapoda</taxon>
        <taxon>Pleocyemata</taxon>
        <taxon>Astacidea</taxon>
        <taxon>Nephropoidea</taxon>
        <taxon>Nephropidae</taxon>
        <taxon>Homarus</taxon>
    </lineage>
</organism>
<dbReference type="AlphaFoldDB" id="A0A8J5JHC8"/>
<evidence type="ECO:0000313" key="1">
    <source>
        <dbReference type="EMBL" id="KAG7158267.1"/>
    </source>
</evidence>
<dbReference type="CDD" id="cd00117">
    <property type="entry name" value="TFP"/>
    <property type="match status" value="1"/>
</dbReference>
<dbReference type="EMBL" id="JAHLQT010035566">
    <property type="protein sequence ID" value="KAG7158267.1"/>
    <property type="molecule type" value="Genomic_DNA"/>
</dbReference>